<reference evidence="1" key="1">
    <citation type="submission" date="2020-04" db="EMBL/GenBank/DDBJ databases">
        <authorList>
            <person name="Alioto T."/>
            <person name="Alioto T."/>
            <person name="Gomez Garrido J."/>
        </authorList>
    </citation>
    <scope>NUCLEOTIDE SEQUENCE</scope>
    <source>
        <strain evidence="1">A484AB</strain>
    </source>
</reference>
<evidence type="ECO:0000313" key="2">
    <source>
        <dbReference type="Proteomes" id="UP001152795"/>
    </source>
</evidence>
<comment type="caution">
    <text evidence="1">The sequence shown here is derived from an EMBL/GenBank/DDBJ whole genome shotgun (WGS) entry which is preliminary data.</text>
</comment>
<protein>
    <submittedName>
        <fullName evidence="1">Uncharacterized protein</fullName>
    </submittedName>
</protein>
<proteinExistence type="predicted"/>
<gene>
    <name evidence="1" type="ORF">PACLA_8A086555</name>
</gene>
<organism evidence="1 2">
    <name type="scientific">Paramuricea clavata</name>
    <name type="common">Red gorgonian</name>
    <name type="synonym">Violescent sea-whip</name>
    <dbReference type="NCBI Taxonomy" id="317549"/>
    <lineage>
        <taxon>Eukaryota</taxon>
        <taxon>Metazoa</taxon>
        <taxon>Cnidaria</taxon>
        <taxon>Anthozoa</taxon>
        <taxon>Octocorallia</taxon>
        <taxon>Malacalcyonacea</taxon>
        <taxon>Plexauridae</taxon>
        <taxon>Paramuricea</taxon>
    </lineage>
</organism>
<dbReference type="AlphaFoldDB" id="A0A7D9LMV4"/>
<dbReference type="Proteomes" id="UP001152795">
    <property type="component" value="Unassembled WGS sequence"/>
</dbReference>
<accession>A0A7D9LMV4</accession>
<sequence>IIDIYDATEMSDTNLNPTNPVWVQITICLAVVTFYTPSFLEIYYLRFPELTNGSTLSEQRVRLSQFLSSCMFLALRVVLLAYNPHEIGFAIKTSIRLYYHYKTWSNLHRAPNIVSIQETEIANAYRYNEIPVVVINITADIDTSINYNRYRSLSV</sequence>
<keyword evidence="2" id="KW-1185">Reference proteome</keyword>
<feature type="non-terminal residue" evidence="1">
    <location>
        <position position="1"/>
    </location>
</feature>
<dbReference type="EMBL" id="CACRXK020022106">
    <property type="protein sequence ID" value="CAB4036500.1"/>
    <property type="molecule type" value="Genomic_DNA"/>
</dbReference>
<name>A0A7D9LMV4_PARCT</name>
<evidence type="ECO:0000313" key="1">
    <source>
        <dbReference type="EMBL" id="CAB4036500.1"/>
    </source>
</evidence>